<dbReference type="Pfam" id="PF00083">
    <property type="entry name" value="Sugar_tr"/>
    <property type="match status" value="1"/>
</dbReference>
<dbReference type="SUPFAM" id="SSF103473">
    <property type="entry name" value="MFS general substrate transporter"/>
    <property type="match status" value="1"/>
</dbReference>
<sequence length="671" mass="75227">MSSEKVDEEKAASVQEERHINLVNNVNARWVFSLCSMTSRVLDHRDRIGSKILFTASPKIGYSLKWRSSSGEKGFDDKLKLFQKGALLAQNPKTFESIPELDEEDKEAIRREITHRWSQPRDLYLTVILCSIAAAVQGAFFLSLNPKFQTCSNPLIGWDQTGSNGANLSFPVEFNIDPNDPGSTGEKNQWIVGVINSAPYIASALIGCWLTDPLNNYFGRRGTIFFCAIFCTLSVIGSGCAQTWPQLFVCRLLLGLGMGPKASTVPVFAAENTPASIRGGLVMSWQLWTAFGIFLGFCANLALFQVGRVAWRLQLGSAFLPAVPLLLGVYMCPESPRWLMKKGRYQDAYASFKRLRNTELQAARDLYYVHRQLMEEFAVLRGANYFSRFFELFTIPRVRRASLAAFVVMIAQQVPSLLACAVRPSAIEFLGITNTVYLMIAHYFRNQHHSLSQAFYSSTVFVNAGYSAKSALLASWTIDTFGRRNLLLFTFPNMAWSLLAAGLCFLIPSSSSARVPLIALFVFIFAAFYSPGEGPVPFAYSAEVFPLTHREMGMSFAVATNLFFASVLSVTFPRILAVFTAVGAFGFYAGLNIVAVIMIFFLLPETKQRTLEELDHVFAVPTTRHISYQWGTFLPFWIKKWVFFQRDAYLEPLYNFEEVESITVFEKGVGH</sequence>
<proteinExistence type="inferred from homology"/>
<feature type="transmembrane region" description="Helical" evidence="8">
    <location>
        <begin position="285"/>
        <end position="304"/>
    </location>
</feature>
<reference evidence="10" key="1">
    <citation type="submission" date="2020-05" db="EMBL/GenBank/DDBJ databases">
        <title>Mycena genomes resolve the evolution of fungal bioluminescence.</title>
        <authorList>
            <person name="Tsai I.J."/>
        </authorList>
    </citation>
    <scope>NUCLEOTIDE SEQUENCE</scope>
    <source>
        <strain evidence="10">160909Yilan</strain>
    </source>
</reference>
<dbReference type="Proteomes" id="UP000623467">
    <property type="component" value="Unassembled WGS sequence"/>
</dbReference>
<keyword evidence="5 8" id="KW-1133">Transmembrane helix</keyword>
<dbReference type="AlphaFoldDB" id="A0A8H7CLA3"/>
<evidence type="ECO:0000313" key="11">
    <source>
        <dbReference type="Proteomes" id="UP000623467"/>
    </source>
</evidence>
<protein>
    <submittedName>
        <fullName evidence="10">Putative transporter</fullName>
    </submittedName>
</protein>
<keyword evidence="11" id="KW-1185">Reference proteome</keyword>
<dbReference type="PRINTS" id="PR00171">
    <property type="entry name" value="SUGRTRNSPORT"/>
</dbReference>
<dbReference type="Gene3D" id="1.20.1250.20">
    <property type="entry name" value="MFS general substrate transporter like domains"/>
    <property type="match status" value="1"/>
</dbReference>
<organism evidence="10 11">
    <name type="scientific">Mycena sanguinolenta</name>
    <dbReference type="NCBI Taxonomy" id="230812"/>
    <lineage>
        <taxon>Eukaryota</taxon>
        <taxon>Fungi</taxon>
        <taxon>Dikarya</taxon>
        <taxon>Basidiomycota</taxon>
        <taxon>Agaricomycotina</taxon>
        <taxon>Agaricomycetes</taxon>
        <taxon>Agaricomycetidae</taxon>
        <taxon>Agaricales</taxon>
        <taxon>Marasmiineae</taxon>
        <taxon>Mycenaceae</taxon>
        <taxon>Mycena</taxon>
    </lineage>
</organism>
<dbReference type="InterPro" id="IPR003663">
    <property type="entry name" value="Sugar/inositol_transpt"/>
</dbReference>
<comment type="similarity">
    <text evidence="2">Belongs to the major facilitator superfamily. Sugar transporter (TC 2.A.1.1) family.</text>
</comment>
<dbReference type="GO" id="GO:0015791">
    <property type="term" value="P:polyol transmembrane transport"/>
    <property type="evidence" value="ECO:0007669"/>
    <property type="project" value="UniProtKB-ARBA"/>
</dbReference>
<dbReference type="PANTHER" id="PTHR48020:SF4">
    <property type="entry name" value="SYMPORT, PUTATIVE (AFU_ORTHOLOGUE AFUA_3G11790)-RELATED"/>
    <property type="match status" value="1"/>
</dbReference>
<dbReference type="GO" id="GO:0015798">
    <property type="term" value="P:myo-inositol transport"/>
    <property type="evidence" value="ECO:0007669"/>
    <property type="project" value="UniProtKB-ARBA"/>
</dbReference>
<dbReference type="OrthoDB" id="5290825at2759"/>
<accession>A0A8H7CLA3</accession>
<name>A0A8H7CLA3_9AGAR</name>
<feature type="domain" description="Major facilitator superfamily (MFS) profile" evidence="9">
    <location>
        <begin position="131"/>
        <end position="607"/>
    </location>
</feature>
<comment type="catalytic activity">
    <reaction evidence="7">
        <text>myo-inositol(out) + H(+)(out) = myo-inositol(in) + H(+)(in)</text>
        <dbReference type="Rhea" id="RHEA:60364"/>
        <dbReference type="ChEBI" id="CHEBI:15378"/>
        <dbReference type="ChEBI" id="CHEBI:17268"/>
    </reaction>
</comment>
<feature type="transmembrane region" description="Helical" evidence="8">
    <location>
        <begin position="578"/>
        <end position="603"/>
    </location>
</feature>
<evidence type="ECO:0000256" key="3">
    <source>
        <dbReference type="ARBA" id="ARBA00022448"/>
    </source>
</evidence>
<keyword evidence="6 8" id="KW-0472">Membrane</keyword>
<comment type="subcellular location">
    <subcellularLocation>
        <location evidence="1">Membrane</location>
        <topology evidence="1">Multi-pass membrane protein</topology>
    </subcellularLocation>
</comment>
<gene>
    <name evidence="10" type="ORF">MSAN_02046100</name>
</gene>
<dbReference type="GO" id="GO:0016020">
    <property type="term" value="C:membrane"/>
    <property type="evidence" value="ECO:0007669"/>
    <property type="project" value="UniProtKB-SubCell"/>
</dbReference>
<dbReference type="PROSITE" id="PS50850">
    <property type="entry name" value="MFS"/>
    <property type="match status" value="1"/>
</dbReference>
<dbReference type="EMBL" id="JACAZH010000026">
    <property type="protein sequence ID" value="KAF7341904.1"/>
    <property type="molecule type" value="Genomic_DNA"/>
</dbReference>
<dbReference type="InterPro" id="IPR036259">
    <property type="entry name" value="MFS_trans_sf"/>
</dbReference>
<evidence type="ECO:0000256" key="5">
    <source>
        <dbReference type="ARBA" id="ARBA00022989"/>
    </source>
</evidence>
<keyword evidence="4 8" id="KW-0812">Transmembrane</keyword>
<dbReference type="FunFam" id="1.20.1250.20:FF:000474">
    <property type="entry name" value="Sugar transporter, putative"/>
    <property type="match status" value="1"/>
</dbReference>
<dbReference type="PANTHER" id="PTHR48020">
    <property type="entry name" value="PROTON MYO-INOSITOL COTRANSPORTER"/>
    <property type="match status" value="1"/>
</dbReference>
<evidence type="ECO:0000256" key="2">
    <source>
        <dbReference type="ARBA" id="ARBA00010992"/>
    </source>
</evidence>
<evidence type="ECO:0000259" key="9">
    <source>
        <dbReference type="PROSITE" id="PS50850"/>
    </source>
</evidence>
<comment type="caution">
    <text evidence="10">The sequence shown here is derived from an EMBL/GenBank/DDBJ whole genome shotgun (WGS) entry which is preliminary data.</text>
</comment>
<feature type="transmembrane region" description="Helical" evidence="8">
    <location>
        <begin position="553"/>
        <end position="572"/>
    </location>
</feature>
<keyword evidence="3" id="KW-0813">Transport</keyword>
<feature type="transmembrane region" description="Helical" evidence="8">
    <location>
        <begin position="486"/>
        <end position="508"/>
    </location>
</feature>
<feature type="transmembrane region" description="Helical" evidence="8">
    <location>
        <begin position="123"/>
        <end position="144"/>
    </location>
</feature>
<dbReference type="InterPro" id="IPR020846">
    <property type="entry name" value="MFS_dom"/>
</dbReference>
<dbReference type="InterPro" id="IPR005828">
    <property type="entry name" value="MFS_sugar_transport-like"/>
</dbReference>
<dbReference type="InterPro" id="IPR050814">
    <property type="entry name" value="Myo-inositol_Transporter"/>
</dbReference>
<evidence type="ECO:0000256" key="6">
    <source>
        <dbReference type="ARBA" id="ARBA00023136"/>
    </source>
</evidence>
<evidence type="ECO:0000313" key="10">
    <source>
        <dbReference type="EMBL" id="KAF7341904.1"/>
    </source>
</evidence>
<feature type="transmembrane region" description="Helical" evidence="8">
    <location>
        <begin position="190"/>
        <end position="211"/>
    </location>
</feature>
<evidence type="ECO:0000256" key="7">
    <source>
        <dbReference type="ARBA" id="ARBA00049119"/>
    </source>
</evidence>
<evidence type="ECO:0000256" key="4">
    <source>
        <dbReference type="ARBA" id="ARBA00022692"/>
    </source>
</evidence>
<evidence type="ECO:0000256" key="1">
    <source>
        <dbReference type="ARBA" id="ARBA00004141"/>
    </source>
</evidence>
<feature type="transmembrane region" description="Helical" evidence="8">
    <location>
        <begin position="223"/>
        <end position="244"/>
    </location>
</feature>
<feature type="transmembrane region" description="Helical" evidence="8">
    <location>
        <begin position="514"/>
        <end position="532"/>
    </location>
</feature>
<evidence type="ECO:0000256" key="8">
    <source>
        <dbReference type="SAM" id="Phobius"/>
    </source>
</evidence>
<dbReference type="GO" id="GO:0022857">
    <property type="term" value="F:transmembrane transporter activity"/>
    <property type="evidence" value="ECO:0007669"/>
    <property type="project" value="InterPro"/>
</dbReference>